<dbReference type="EC" id="7.1.1.9" evidence="4"/>
<feature type="transmembrane region" description="Helical" evidence="13">
    <location>
        <begin position="31"/>
        <end position="52"/>
    </location>
</feature>
<evidence type="ECO:0000256" key="12">
    <source>
        <dbReference type="ARBA" id="ARBA00047816"/>
    </source>
</evidence>
<dbReference type="InterPro" id="IPR021050">
    <property type="entry name" value="Cyt_c_oxidase_su4_actinobac"/>
</dbReference>
<evidence type="ECO:0000256" key="4">
    <source>
        <dbReference type="ARBA" id="ARBA00012949"/>
    </source>
</evidence>
<evidence type="ECO:0000256" key="2">
    <source>
        <dbReference type="ARBA" id="ARBA00004651"/>
    </source>
</evidence>
<dbReference type="Proteomes" id="UP000234206">
    <property type="component" value="Unassembled WGS sequence"/>
</dbReference>
<evidence type="ECO:0000256" key="9">
    <source>
        <dbReference type="ARBA" id="ARBA00023136"/>
    </source>
</evidence>
<evidence type="ECO:0000313" key="14">
    <source>
        <dbReference type="EMBL" id="PKZ41671.1"/>
    </source>
</evidence>
<sequence length="134" mass="15168">MKVEGKLFWYLVPPFLAFWLLYGFWSGWNEPVGWVGLLLCAGMVGMIGWYIGVTAKTLPATRPEDDRYGHIDQVAGHYGNFAPYSWQPLWLALSGAVVFMGVAIGWWMVVLGMAMLIFSVIGWTYEYFSGPHHV</sequence>
<comment type="caution">
    <text evidence="14">The sequence shown here is derived from an EMBL/GenBank/DDBJ whole genome shotgun (WGS) entry which is preliminary data.</text>
</comment>
<comment type="catalytic activity">
    <reaction evidence="12">
        <text>4 Fe(II)-[cytochrome c] + O2 + 8 H(+)(in) = 4 Fe(III)-[cytochrome c] + 2 H2O + 4 H(+)(out)</text>
        <dbReference type="Rhea" id="RHEA:11436"/>
        <dbReference type="Rhea" id="RHEA-COMP:10350"/>
        <dbReference type="Rhea" id="RHEA-COMP:14399"/>
        <dbReference type="ChEBI" id="CHEBI:15377"/>
        <dbReference type="ChEBI" id="CHEBI:15378"/>
        <dbReference type="ChEBI" id="CHEBI:15379"/>
        <dbReference type="ChEBI" id="CHEBI:29033"/>
        <dbReference type="ChEBI" id="CHEBI:29034"/>
        <dbReference type="EC" id="7.1.1.9"/>
    </reaction>
</comment>
<dbReference type="EMBL" id="PKIZ01000010">
    <property type="protein sequence ID" value="PKZ41671.1"/>
    <property type="molecule type" value="Genomic_DNA"/>
</dbReference>
<comment type="similarity">
    <text evidence="3">Belongs to the cytochrome c oxidase bacterial subunit CtaF family.</text>
</comment>
<feature type="transmembrane region" description="Helical" evidence="13">
    <location>
        <begin position="7"/>
        <end position="25"/>
    </location>
</feature>
<evidence type="ECO:0000256" key="10">
    <source>
        <dbReference type="ARBA" id="ARBA00031366"/>
    </source>
</evidence>
<name>A0A2I1PAR2_9MICO</name>
<dbReference type="RefSeq" id="WP_070703681.1">
    <property type="nucleotide sequence ID" value="NZ_JBHLVH010000028.1"/>
</dbReference>
<evidence type="ECO:0000256" key="7">
    <source>
        <dbReference type="ARBA" id="ARBA00022967"/>
    </source>
</evidence>
<dbReference type="AlphaFoldDB" id="A0A2I1PAR2"/>
<proteinExistence type="inferred from homology"/>
<evidence type="ECO:0000313" key="15">
    <source>
        <dbReference type="Proteomes" id="UP000234206"/>
    </source>
</evidence>
<protein>
    <recommendedName>
        <fullName evidence="4">cytochrome-c oxidase</fullName>
        <ecNumber evidence="4">7.1.1.9</ecNumber>
    </recommendedName>
    <alternativeName>
        <fullName evidence="11">Cytochrome aa3 subunit 4</fullName>
    </alternativeName>
    <alternativeName>
        <fullName evidence="10">Cytochrome c oxidase polypeptide IV</fullName>
    </alternativeName>
</protein>
<keyword evidence="6 13" id="KW-0812">Transmembrane</keyword>
<dbReference type="GO" id="GO:0004129">
    <property type="term" value="F:cytochrome-c oxidase activity"/>
    <property type="evidence" value="ECO:0007669"/>
    <property type="project" value="UniProtKB-EC"/>
</dbReference>
<keyword evidence="15" id="KW-1185">Reference proteome</keyword>
<dbReference type="GO" id="GO:0022900">
    <property type="term" value="P:electron transport chain"/>
    <property type="evidence" value="ECO:0007669"/>
    <property type="project" value="InterPro"/>
</dbReference>
<evidence type="ECO:0000256" key="5">
    <source>
        <dbReference type="ARBA" id="ARBA00022475"/>
    </source>
</evidence>
<organism evidence="14 15">
    <name type="scientific">Kytococcus schroeteri</name>
    <dbReference type="NCBI Taxonomy" id="138300"/>
    <lineage>
        <taxon>Bacteria</taxon>
        <taxon>Bacillati</taxon>
        <taxon>Actinomycetota</taxon>
        <taxon>Actinomycetes</taxon>
        <taxon>Micrococcales</taxon>
        <taxon>Kytococcaceae</taxon>
        <taxon>Kytococcus</taxon>
    </lineage>
</organism>
<evidence type="ECO:0000256" key="3">
    <source>
        <dbReference type="ARBA" id="ARBA00006870"/>
    </source>
</evidence>
<evidence type="ECO:0000256" key="13">
    <source>
        <dbReference type="SAM" id="Phobius"/>
    </source>
</evidence>
<evidence type="ECO:0000256" key="1">
    <source>
        <dbReference type="ARBA" id="ARBA00002536"/>
    </source>
</evidence>
<dbReference type="GO" id="GO:0005886">
    <property type="term" value="C:plasma membrane"/>
    <property type="evidence" value="ECO:0007669"/>
    <property type="project" value="UniProtKB-SubCell"/>
</dbReference>
<accession>A0A2I1PAR2</accession>
<dbReference type="Pfam" id="PF12270">
    <property type="entry name" value="Cyt_c_ox_IV"/>
    <property type="match status" value="1"/>
</dbReference>
<feature type="transmembrane region" description="Helical" evidence="13">
    <location>
        <begin position="89"/>
        <end position="121"/>
    </location>
</feature>
<comment type="subcellular location">
    <subcellularLocation>
        <location evidence="2">Cell membrane</location>
        <topology evidence="2">Multi-pass membrane protein</topology>
    </subcellularLocation>
</comment>
<evidence type="ECO:0000256" key="8">
    <source>
        <dbReference type="ARBA" id="ARBA00022989"/>
    </source>
</evidence>
<evidence type="ECO:0000256" key="11">
    <source>
        <dbReference type="ARBA" id="ARBA00031401"/>
    </source>
</evidence>
<keyword evidence="5" id="KW-1003">Cell membrane</keyword>
<dbReference type="OrthoDB" id="5244617at2"/>
<comment type="function">
    <text evidence="1">Part of cytochrome c oxidase, its function is unknown.</text>
</comment>
<evidence type="ECO:0000256" key="6">
    <source>
        <dbReference type="ARBA" id="ARBA00022692"/>
    </source>
</evidence>
<keyword evidence="9 13" id="KW-0472">Membrane</keyword>
<keyword evidence="8 13" id="KW-1133">Transmembrane helix</keyword>
<gene>
    <name evidence="14" type="ORF">CYJ76_06305</name>
</gene>
<reference evidence="14 15" key="1">
    <citation type="submission" date="2017-12" db="EMBL/GenBank/DDBJ databases">
        <title>Phylogenetic diversity of female urinary microbiome.</title>
        <authorList>
            <person name="Thomas-White K."/>
            <person name="Wolfe A.J."/>
        </authorList>
    </citation>
    <scope>NUCLEOTIDE SEQUENCE [LARGE SCALE GENOMIC DNA]</scope>
    <source>
        <strain evidence="14 15">UMB1298</strain>
    </source>
</reference>
<keyword evidence="7" id="KW-1278">Translocase</keyword>